<feature type="region of interest" description="Disordered" evidence="1">
    <location>
        <begin position="1"/>
        <end position="41"/>
    </location>
</feature>
<feature type="compositionally biased region" description="Basic and acidic residues" evidence="1">
    <location>
        <begin position="260"/>
        <end position="285"/>
    </location>
</feature>
<feature type="region of interest" description="Disordered" evidence="1">
    <location>
        <begin position="245"/>
        <end position="317"/>
    </location>
</feature>
<proteinExistence type="predicted"/>
<dbReference type="PANTHER" id="PTHR43721">
    <property type="entry name" value="ELONGATION FACTOR TU-RELATED"/>
    <property type="match status" value="1"/>
</dbReference>
<feature type="compositionally biased region" description="Acidic residues" evidence="1">
    <location>
        <begin position="173"/>
        <end position="188"/>
    </location>
</feature>
<dbReference type="PANTHER" id="PTHR43721:SF3">
    <property type="entry name" value="GTP-BINDING PROTEIN 2"/>
    <property type="match status" value="1"/>
</dbReference>
<evidence type="ECO:0000313" key="2">
    <source>
        <dbReference type="EMBL" id="KAF5366160.1"/>
    </source>
</evidence>
<feature type="compositionally biased region" description="Low complexity" evidence="1">
    <location>
        <begin position="156"/>
        <end position="172"/>
    </location>
</feature>
<comment type="caution">
    <text evidence="2">The sequence shown here is derived from an EMBL/GenBank/DDBJ whole genome shotgun (WGS) entry which is preliminary data.</text>
</comment>
<keyword evidence="3" id="KW-1185">Reference proteome</keyword>
<dbReference type="InterPro" id="IPR050055">
    <property type="entry name" value="EF-Tu_GTPase"/>
</dbReference>
<dbReference type="AlphaFoldDB" id="A0A8H5GK18"/>
<dbReference type="Proteomes" id="UP000559256">
    <property type="component" value="Unassembled WGS sequence"/>
</dbReference>
<dbReference type="GO" id="GO:0003746">
    <property type="term" value="F:translation elongation factor activity"/>
    <property type="evidence" value="ECO:0007669"/>
    <property type="project" value="TreeGrafter"/>
</dbReference>
<accession>A0A8H5GK18</accession>
<dbReference type="EMBL" id="JAACJM010000024">
    <property type="protein sequence ID" value="KAF5366160.1"/>
    <property type="molecule type" value="Genomic_DNA"/>
</dbReference>
<feature type="region of interest" description="Disordered" evidence="1">
    <location>
        <begin position="136"/>
        <end position="210"/>
    </location>
</feature>
<gene>
    <name evidence="2" type="ORF">D9758_005775</name>
</gene>
<sequence>MFGESESESPRVPSPWDSLSPSPSPSPPPPSHQILPRLPPESDLGNVEYKLQLLSPSTSRFTRLVTQLKWRLLEGGGQAYYELGVSDSGLLVGLSRDDLETSLETLEMMAGEIGASVIVVKEVEVPGRMAEIARRQEDYRKRASRNSSEGDFHFGSADSATSITTTSTSTTETETDETETETGTEQEESASASPSLKPANASDTTDLFVMDPDTDSELSIANAGTFVSLEISSVFKPRPFRTRVQLSPLNPHSHTRRRDAKKEKWKEKEAKQMKWREKNRDKESNTHSSTENEEDSSWKSTNRRMARDRRREEKRKALVAAANKSLAAREVENDAHNSVTTVSSTITSTVTSTSSPGPVDSVAVPTISLTTPTSAETPVTATLSTSTTVTTATTTSLLPEESPFLLTLSDLSLSDGQEAEPEPDDDADDTDIFPTPSIPHKHFVMSMSMTSQSTSTTPLSASEGFLTGTEESASYNDPHGSVNVHRAGINGTGTLQVPVPVPGVKDVNGEGDDDVDPNADARYIVEALVVRKMSLEEAFLDFGGFSVMADM</sequence>
<reference evidence="2 3" key="1">
    <citation type="journal article" date="2020" name="ISME J.">
        <title>Uncovering the hidden diversity of litter-decomposition mechanisms in mushroom-forming fungi.</title>
        <authorList>
            <person name="Floudas D."/>
            <person name="Bentzer J."/>
            <person name="Ahren D."/>
            <person name="Johansson T."/>
            <person name="Persson P."/>
            <person name="Tunlid A."/>
        </authorList>
    </citation>
    <scope>NUCLEOTIDE SEQUENCE [LARGE SCALE GENOMIC DNA]</scope>
    <source>
        <strain evidence="2 3">CBS 291.85</strain>
    </source>
</reference>
<dbReference type="OrthoDB" id="248233at2759"/>
<organism evidence="2 3">
    <name type="scientific">Tetrapyrgos nigripes</name>
    <dbReference type="NCBI Taxonomy" id="182062"/>
    <lineage>
        <taxon>Eukaryota</taxon>
        <taxon>Fungi</taxon>
        <taxon>Dikarya</taxon>
        <taxon>Basidiomycota</taxon>
        <taxon>Agaricomycotina</taxon>
        <taxon>Agaricomycetes</taxon>
        <taxon>Agaricomycetidae</taxon>
        <taxon>Agaricales</taxon>
        <taxon>Marasmiineae</taxon>
        <taxon>Marasmiaceae</taxon>
        <taxon>Tetrapyrgos</taxon>
    </lineage>
</organism>
<name>A0A8H5GK18_9AGAR</name>
<evidence type="ECO:0000313" key="3">
    <source>
        <dbReference type="Proteomes" id="UP000559256"/>
    </source>
</evidence>
<feature type="compositionally biased region" description="Pro residues" evidence="1">
    <location>
        <begin position="22"/>
        <end position="31"/>
    </location>
</feature>
<protein>
    <submittedName>
        <fullName evidence="2">Uncharacterized protein</fullName>
    </submittedName>
</protein>
<evidence type="ECO:0000256" key="1">
    <source>
        <dbReference type="SAM" id="MobiDB-lite"/>
    </source>
</evidence>